<reference evidence="2" key="1">
    <citation type="journal article" date="2014" name="Int. J. Syst. Evol. Microbiol.">
        <title>Complete genome sequence of Corynebacterium casei LMG S-19264T (=DSM 44701T), isolated from a smear-ripened cheese.</title>
        <authorList>
            <consortium name="US DOE Joint Genome Institute (JGI-PGF)"/>
            <person name="Walter F."/>
            <person name="Albersmeier A."/>
            <person name="Kalinowski J."/>
            <person name="Ruckert C."/>
        </authorList>
    </citation>
    <scope>NUCLEOTIDE SEQUENCE</scope>
    <source>
        <strain evidence="2">CGMCC 1.15725</strain>
    </source>
</reference>
<keyword evidence="1" id="KW-0732">Signal</keyword>
<name>A0A8J2YPU1_9PROT</name>
<evidence type="ECO:0000313" key="3">
    <source>
        <dbReference type="Proteomes" id="UP000646365"/>
    </source>
</evidence>
<protein>
    <recommendedName>
        <fullName evidence="4">Transporter</fullName>
    </recommendedName>
</protein>
<sequence>MTIFARRLGGLAVAALALAAPVAAHADFHIRSPNEIDEHELEIEHNGAWSWDRNRDNDNAQSYTAEIGYGVNSWWHPELELGFERPPGVGQSTDVSEAVWENTFSLTEPGENWADVGFYWEYAHGLQNQSSDSMLFGPLFEKDVGHTTQTLNLFLGKNVGPHQDNHGFDLSYAWQSRWNMTQAFSPAVEVYGDAGQIDRIGKFQDQQFLVGPVGVGSFFVGPLGKFKYEAGYLFGATRASANGTVRWKFELEIPL</sequence>
<evidence type="ECO:0000256" key="1">
    <source>
        <dbReference type="SAM" id="SignalP"/>
    </source>
</evidence>
<reference evidence="2" key="2">
    <citation type="submission" date="2020-09" db="EMBL/GenBank/DDBJ databases">
        <authorList>
            <person name="Sun Q."/>
            <person name="Zhou Y."/>
        </authorList>
    </citation>
    <scope>NUCLEOTIDE SEQUENCE</scope>
    <source>
        <strain evidence="2">CGMCC 1.15725</strain>
    </source>
</reference>
<feature type="signal peptide" evidence="1">
    <location>
        <begin position="1"/>
        <end position="26"/>
    </location>
</feature>
<feature type="chain" id="PRO_5035144450" description="Transporter" evidence="1">
    <location>
        <begin position="27"/>
        <end position="255"/>
    </location>
</feature>
<gene>
    <name evidence="2" type="ORF">GCM10011611_05450</name>
</gene>
<evidence type="ECO:0008006" key="4">
    <source>
        <dbReference type="Google" id="ProtNLM"/>
    </source>
</evidence>
<dbReference type="Proteomes" id="UP000646365">
    <property type="component" value="Unassembled WGS sequence"/>
</dbReference>
<accession>A0A8J2YPU1</accession>
<evidence type="ECO:0000313" key="2">
    <source>
        <dbReference type="EMBL" id="GGF02859.1"/>
    </source>
</evidence>
<dbReference type="RefSeq" id="WP_189042179.1">
    <property type="nucleotide sequence ID" value="NZ_BMJQ01000001.1"/>
</dbReference>
<dbReference type="AlphaFoldDB" id="A0A8J2YPU1"/>
<keyword evidence="3" id="KW-1185">Reference proteome</keyword>
<organism evidence="2 3">
    <name type="scientific">Aliidongia dinghuensis</name>
    <dbReference type="NCBI Taxonomy" id="1867774"/>
    <lineage>
        <taxon>Bacteria</taxon>
        <taxon>Pseudomonadati</taxon>
        <taxon>Pseudomonadota</taxon>
        <taxon>Alphaproteobacteria</taxon>
        <taxon>Rhodospirillales</taxon>
        <taxon>Dongiaceae</taxon>
        <taxon>Aliidongia</taxon>
    </lineage>
</organism>
<comment type="caution">
    <text evidence="2">The sequence shown here is derived from an EMBL/GenBank/DDBJ whole genome shotgun (WGS) entry which is preliminary data.</text>
</comment>
<proteinExistence type="predicted"/>
<dbReference type="EMBL" id="BMJQ01000001">
    <property type="protein sequence ID" value="GGF02859.1"/>
    <property type="molecule type" value="Genomic_DNA"/>
</dbReference>